<dbReference type="AlphaFoldDB" id="A0A0A8Y702"/>
<reference evidence="1" key="2">
    <citation type="journal article" date="2015" name="Data Brief">
        <title>Shoot transcriptome of the giant reed, Arundo donax.</title>
        <authorList>
            <person name="Barrero R.A."/>
            <person name="Guerrero F.D."/>
            <person name="Moolhuijzen P."/>
            <person name="Goolsby J.A."/>
            <person name="Tidwell J."/>
            <person name="Bellgard S.E."/>
            <person name="Bellgard M.I."/>
        </authorList>
    </citation>
    <scope>NUCLEOTIDE SEQUENCE</scope>
    <source>
        <tissue evidence="1">Shoot tissue taken approximately 20 cm above the soil surface</tissue>
    </source>
</reference>
<name>A0A0A8Y702_ARUDO</name>
<sequence length="51" mass="5865">MEFKDNIIVSGKFMDRQEIFCSIRYMKNIIQKQGLLRSENAGMTNVGNGHT</sequence>
<dbReference type="EMBL" id="GBRH01275999">
    <property type="protein sequence ID" value="JAD21896.1"/>
    <property type="molecule type" value="Transcribed_RNA"/>
</dbReference>
<reference evidence="1" key="1">
    <citation type="submission" date="2014-09" db="EMBL/GenBank/DDBJ databases">
        <authorList>
            <person name="Magalhaes I.L.F."/>
            <person name="Oliveira U."/>
            <person name="Santos F.R."/>
            <person name="Vidigal T.H.D.A."/>
            <person name="Brescovit A.D."/>
            <person name="Santos A.J."/>
        </authorList>
    </citation>
    <scope>NUCLEOTIDE SEQUENCE</scope>
    <source>
        <tissue evidence="1">Shoot tissue taken approximately 20 cm above the soil surface</tissue>
    </source>
</reference>
<organism evidence="1">
    <name type="scientific">Arundo donax</name>
    <name type="common">Giant reed</name>
    <name type="synonym">Donax arundinaceus</name>
    <dbReference type="NCBI Taxonomy" id="35708"/>
    <lineage>
        <taxon>Eukaryota</taxon>
        <taxon>Viridiplantae</taxon>
        <taxon>Streptophyta</taxon>
        <taxon>Embryophyta</taxon>
        <taxon>Tracheophyta</taxon>
        <taxon>Spermatophyta</taxon>
        <taxon>Magnoliopsida</taxon>
        <taxon>Liliopsida</taxon>
        <taxon>Poales</taxon>
        <taxon>Poaceae</taxon>
        <taxon>PACMAD clade</taxon>
        <taxon>Arundinoideae</taxon>
        <taxon>Arundineae</taxon>
        <taxon>Arundo</taxon>
    </lineage>
</organism>
<evidence type="ECO:0000313" key="1">
    <source>
        <dbReference type="EMBL" id="JAD21896.1"/>
    </source>
</evidence>
<proteinExistence type="predicted"/>
<accession>A0A0A8Y702</accession>
<protein>
    <submittedName>
        <fullName evidence="1">Uncharacterized protein</fullName>
    </submittedName>
</protein>